<evidence type="ECO:0000256" key="1">
    <source>
        <dbReference type="ARBA" id="ARBA00004128"/>
    </source>
</evidence>
<keyword evidence="4 11" id="KW-0813">Transport</keyword>
<dbReference type="AlphaFoldDB" id="A0A2H9ZUM7"/>
<dbReference type="CDD" id="cd18176">
    <property type="entry name" value="ATP-synt_Vo_c_ATP6C_rpt2"/>
    <property type="match status" value="1"/>
</dbReference>
<dbReference type="OrthoDB" id="2015590at2759"/>
<evidence type="ECO:0000259" key="12">
    <source>
        <dbReference type="Pfam" id="PF00137"/>
    </source>
</evidence>
<evidence type="ECO:0000256" key="3">
    <source>
        <dbReference type="ARBA" id="ARBA00011269"/>
    </source>
</evidence>
<dbReference type="STRING" id="1088818.A0A2H9ZUM7"/>
<evidence type="ECO:0000256" key="9">
    <source>
        <dbReference type="ARBA" id="ARBA00023065"/>
    </source>
</evidence>
<keyword evidence="7 11" id="KW-0375">Hydrogen ion transport</keyword>
<feature type="transmembrane region" description="Helical" evidence="11">
    <location>
        <begin position="176"/>
        <end position="198"/>
    </location>
</feature>
<feature type="transmembrane region" description="Helical" evidence="11">
    <location>
        <begin position="210"/>
        <end position="235"/>
    </location>
</feature>
<name>A0A2H9ZUM7_9ASPA</name>
<evidence type="ECO:0000256" key="11">
    <source>
        <dbReference type="RuleBase" id="RU363060"/>
    </source>
</evidence>
<comment type="subunit">
    <text evidence="11">V-ATPase is a heteromultimeric enzyme composed of a peripheral catalytic V1 complex attached to an integral membrane V0 proton pore complex.</text>
</comment>
<evidence type="ECO:0000256" key="7">
    <source>
        <dbReference type="ARBA" id="ARBA00022781"/>
    </source>
</evidence>
<feature type="transmembrane region" description="Helical" evidence="11">
    <location>
        <begin position="93"/>
        <end position="115"/>
    </location>
</feature>
<dbReference type="EMBL" id="KZ453612">
    <property type="protein sequence ID" value="PKA46987.1"/>
    <property type="molecule type" value="Genomic_DNA"/>
</dbReference>
<comment type="similarity">
    <text evidence="2 11">Belongs to the V-ATPase proteolipid subunit family.</text>
</comment>
<keyword evidence="14" id="KW-1185">Reference proteome</keyword>
<keyword evidence="8 11" id="KW-1133">Transmembrane helix</keyword>
<proteinExistence type="inferred from homology"/>
<comment type="function">
    <text evidence="11">Proton-conducting pore forming subunit of the membrane integral V0 complex of vacuolar ATPase. V-ATPase is responsible for acidifying a variety of intracellular compartments in eukaryotic cells.</text>
</comment>
<evidence type="ECO:0000256" key="6">
    <source>
        <dbReference type="ARBA" id="ARBA00022692"/>
    </source>
</evidence>
<dbReference type="SUPFAM" id="SSF81333">
    <property type="entry name" value="F1F0 ATP synthase subunit C"/>
    <property type="match status" value="2"/>
</dbReference>
<dbReference type="GO" id="GO:0016787">
    <property type="term" value="F:hydrolase activity"/>
    <property type="evidence" value="ECO:0007669"/>
    <property type="project" value="UniProtKB-KW"/>
</dbReference>
<keyword evidence="13" id="KW-0378">Hydrolase</keyword>
<dbReference type="PRINTS" id="PR00122">
    <property type="entry name" value="VACATPASE"/>
</dbReference>
<dbReference type="Proteomes" id="UP000236161">
    <property type="component" value="Unassembled WGS sequence"/>
</dbReference>
<dbReference type="Gene3D" id="1.20.120.610">
    <property type="entry name" value="lithium bound rotor ring of v- atpase"/>
    <property type="match status" value="1"/>
</dbReference>
<keyword evidence="6 11" id="KW-0812">Transmembrane</keyword>
<evidence type="ECO:0000256" key="2">
    <source>
        <dbReference type="ARBA" id="ARBA00007296"/>
    </source>
</evidence>
<comment type="subcellular location">
    <subcellularLocation>
        <location evidence="1 11">Vacuole membrane</location>
        <topology evidence="1 11">Multi-pass membrane protein</topology>
    </subcellularLocation>
</comment>
<dbReference type="InterPro" id="IPR002379">
    <property type="entry name" value="ATPase_proteolipid_c-like_dom"/>
</dbReference>
<dbReference type="InterPro" id="IPR035921">
    <property type="entry name" value="F/V-ATP_Csub_sf"/>
</dbReference>
<dbReference type="GO" id="GO:0046961">
    <property type="term" value="F:proton-transporting ATPase activity, rotational mechanism"/>
    <property type="evidence" value="ECO:0007669"/>
    <property type="project" value="InterPro"/>
</dbReference>
<dbReference type="GO" id="GO:0033179">
    <property type="term" value="C:proton-transporting V-type ATPase, V0 domain"/>
    <property type="evidence" value="ECO:0007669"/>
    <property type="project" value="InterPro"/>
</dbReference>
<feature type="domain" description="V-ATPase proteolipid subunit C-like" evidence="12">
    <location>
        <begin position="97"/>
        <end position="156"/>
    </location>
</feature>
<feature type="transmembrane region" description="Helical" evidence="11">
    <location>
        <begin position="136"/>
        <end position="156"/>
    </location>
</feature>
<protein>
    <recommendedName>
        <fullName evidence="11">V-type proton ATPase proteolipid subunit</fullName>
    </recommendedName>
</protein>
<dbReference type="InterPro" id="IPR000245">
    <property type="entry name" value="ATPase_proteolipid_csu"/>
</dbReference>
<dbReference type="InterPro" id="IPR011555">
    <property type="entry name" value="ATPase_proteolipid_su_C_euk"/>
</dbReference>
<dbReference type="CDD" id="cd18175">
    <property type="entry name" value="ATP-synt_Vo_c_ATP6C_rpt1"/>
    <property type="match status" value="1"/>
</dbReference>
<sequence length="245" mass="25209">MIVNWDLEKGSALDCPSPSWLDHEPGLREGVLEKGISRAVWQGAAVELLFDLGLLLSCCSAKASKQRRNQKSGASSRSSAAMASFSGDETAPFFGFLGAAAALVFSCMGAAYGTAKSGVGVASMGVMRPELVMKSIVPVVMAGVLGIYGLIIAVIISTGINPKAKSYYLFDGYAHLSSGLACGLAGLSAGMAIGIVGDAGVRANAQQPKLFVGMILILIFAEALALYGLIVGIILSSRAGQSRAE</sequence>
<keyword evidence="9 11" id="KW-0406">Ion transport</keyword>
<comment type="subunit">
    <text evidence="3">V-ATPase is a heteromultimeric enzyme composed of a peripheral catalytic V1 complex (main components: subunits A, B, C, D, E, and F) attached to an integral membrane V0 proton pore complex (main component: the proteolipid protein; which is present as a hexamer that forms the proton-conducting pore).</text>
</comment>
<evidence type="ECO:0000256" key="8">
    <source>
        <dbReference type="ARBA" id="ARBA00022989"/>
    </source>
</evidence>
<dbReference type="PANTHER" id="PTHR10263">
    <property type="entry name" value="V-TYPE PROTON ATPASE PROTEOLIPID SUBUNIT"/>
    <property type="match status" value="1"/>
</dbReference>
<dbReference type="FunFam" id="1.20.120.610:FF:000003">
    <property type="entry name" value="V-type proton ATPase proteolipid subunit"/>
    <property type="match status" value="1"/>
</dbReference>
<feature type="domain" description="V-ATPase proteolipid subunit C-like" evidence="12">
    <location>
        <begin position="177"/>
        <end position="235"/>
    </location>
</feature>
<keyword evidence="10 11" id="KW-0472">Membrane</keyword>
<evidence type="ECO:0000256" key="5">
    <source>
        <dbReference type="ARBA" id="ARBA00022554"/>
    </source>
</evidence>
<accession>A0A2H9ZUM7</accession>
<dbReference type="NCBIfam" id="TIGR01100">
    <property type="entry name" value="V_ATP_synt_C"/>
    <property type="match status" value="1"/>
</dbReference>
<dbReference type="GO" id="GO:0005774">
    <property type="term" value="C:vacuolar membrane"/>
    <property type="evidence" value="ECO:0007669"/>
    <property type="project" value="UniProtKB-SubCell"/>
</dbReference>
<evidence type="ECO:0000313" key="13">
    <source>
        <dbReference type="EMBL" id="PKA46987.1"/>
    </source>
</evidence>
<evidence type="ECO:0000256" key="10">
    <source>
        <dbReference type="ARBA" id="ARBA00023136"/>
    </source>
</evidence>
<reference evidence="13 14" key="1">
    <citation type="journal article" date="2017" name="Nature">
        <title>The Apostasia genome and the evolution of orchids.</title>
        <authorList>
            <person name="Zhang G.Q."/>
            <person name="Liu K.W."/>
            <person name="Li Z."/>
            <person name="Lohaus R."/>
            <person name="Hsiao Y.Y."/>
            <person name="Niu S.C."/>
            <person name="Wang J.Y."/>
            <person name="Lin Y.C."/>
            <person name="Xu Q."/>
            <person name="Chen L.J."/>
            <person name="Yoshida K."/>
            <person name="Fujiwara S."/>
            <person name="Wang Z.W."/>
            <person name="Zhang Y.Q."/>
            <person name="Mitsuda N."/>
            <person name="Wang M."/>
            <person name="Liu G.H."/>
            <person name="Pecoraro L."/>
            <person name="Huang H.X."/>
            <person name="Xiao X.J."/>
            <person name="Lin M."/>
            <person name="Wu X.Y."/>
            <person name="Wu W.L."/>
            <person name="Chen Y.Y."/>
            <person name="Chang S.B."/>
            <person name="Sakamoto S."/>
            <person name="Ohme-Takagi M."/>
            <person name="Yagi M."/>
            <person name="Zeng S.J."/>
            <person name="Shen C.Y."/>
            <person name="Yeh C.M."/>
            <person name="Luo Y.B."/>
            <person name="Tsai W.C."/>
            <person name="Van de Peer Y."/>
            <person name="Liu Z.J."/>
        </authorList>
    </citation>
    <scope>NUCLEOTIDE SEQUENCE [LARGE SCALE GENOMIC DNA]</scope>
    <source>
        <strain evidence="14">cv. Shenzhen</strain>
        <tissue evidence="13">Stem</tissue>
    </source>
</reference>
<gene>
    <name evidence="13" type="ORF">AXF42_Ash011661</name>
</gene>
<evidence type="ECO:0000256" key="4">
    <source>
        <dbReference type="ARBA" id="ARBA00022448"/>
    </source>
</evidence>
<dbReference type="Pfam" id="PF00137">
    <property type="entry name" value="ATP-synt_C"/>
    <property type="match status" value="2"/>
</dbReference>
<keyword evidence="5 11" id="KW-0926">Vacuole</keyword>
<evidence type="ECO:0000313" key="14">
    <source>
        <dbReference type="Proteomes" id="UP000236161"/>
    </source>
</evidence>
<organism evidence="13 14">
    <name type="scientific">Apostasia shenzhenica</name>
    <dbReference type="NCBI Taxonomy" id="1088818"/>
    <lineage>
        <taxon>Eukaryota</taxon>
        <taxon>Viridiplantae</taxon>
        <taxon>Streptophyta</taxon>
        <taxon>Embryophyta</taxon>
        <taxon>Tracheophyta</taxon>
        <taxon>Spermatophyta</taxon>
        <taxon>Magnoliopsida</taxon>
        <taxon>Liliopsida</taxon>
        <taxon>Asparagales</taxon>
        <taxon>Orchidaceae</taxon>
        <taxon>Apostasioideae</taxon>
        <taxon>Apostasia</taxon>
    </lineage>
</organism>